<organism evidence="1 2">
    <name type="scientific">Actinomadura rubrobrunea</name>
    <dbReference type="NCBI Taxonomy" id="115335"/>
    <lineage>
        <taxon>Bacteria</taxon>
        <taxon>Bacillati</taxon>
        <taxon>Actinomycetota</taxon>
        <taxon>Actinomycetes</taxon>
        <taxon>Streptosporangiales</taxon>
        <taxon>Thermomonosporaceae</taxon>
        <taxon>Actinomadura</taxon>
    </lineage>
</organism>
<name>A0A9W6UWE3_9ACTN</name>
<dbReference type="Proteomes" id="UP001165124">
    <property type="component" value="Unassembled WGS sequence"/>
</dbReference>
<evidence type="ECO:0000313" key="1">
    <source>
        <dbReference type="EMBL" id="GLW66079.1"/>
    </source>
</evidence>
<gene>
    <name evidence="1" type="ORF">Arub01_43230</name>
</gene>
<dbReference type="RefSeq" id="WP_067909475.1">
    <property type="nucleotide sequence ID" value="NZ_BSRZ01000012.1"/>
</dbReference>
<accession>A0A9W6UWE3</accession>
<evidence type="ECO:0000313" key="2">
    <source>
        <dbReference type="Proteomes" id="UP001165124"/>
    </source>
</evidence>
<dbReference type="EMBL" id="BSRZ01000012">
    <property type="protein sequence ID" value="GLW66079.1"/>
    <property type="molecule type" value="Genomic_DNA"/>
</dbReference>
<proteinExistence type="predicted"/>
<sequence>MSVLSGRLALRGLVVPLVFAGIAGPAAPALANRPAEPRQAVRVDPREALLTCTFKTPAGKPMTFRPAIRLRRQLVTTRATLVLRGCTSLTGRRSRIASGVIKLRGSALASCTGVQDLRGRATITWRDAEGRRIARSILRPDGAGRSRPSTKTPLNGRVTAGYLAGHRFRGTVRPRGRLLRCFGEGIRSVHGSGRITIY</sequence>
<comment type="caution">
    <text evidence="1">The sequence shown here is derived from an EMBL/GenBank/DDBJ whole genome shotgun (WGS) entry which is preliminary data.</text>
</comment>
<protein>
    <submittedName>
        <fullName evidence="1">Uncharacterized protein</fullName>
    </submittedName>
</protein>
<keyword evidence="2" id="KW-1185">Reference proteome</keyword>
<dbReference type="AlphaFoldDB" id="A0A9W6UWE3"/>
<reference evidence="1" key="1">
    <citation type="submission" date="2023-02" db="EMBL/GenBank/DDBJ databases">
        <title>Actinomadura rubrobrunea NBRC 14622.</title>
        <authorList>
            <person name="Ichikawa N."/>
            <person name="Sato H."/>
            <person name="Tonouchi N."/>
        </authorList>
    </citation>
    <scope>NUCLEOTIDE SEQUENCE</scope>
    <source>
        <strain evidence="1">NBRC 14622</strain>
    </source>
</reference>